<dbReference type="InterPro" id="IPR001451">
    <property type="entry name" value="Hexapep"/>
</dbReference>
<dbReference type="InterPro" id="IPR050179">
    <property type="entry name" value="Trans_hexapeptide_repeat"/>
</dbReference>
<accession>A0A948WYW2</accession>
<comment type="caution">
    <text evidence="5">The sequence shown here is derived from an EMBL/GenBank/DDBJ whole genome shotgun (WGS) entry which is preliminary data.</text>
</comment>
<dbReference type="Pfam" id="PF00132">
    <property type="entry name" value="Hexapep"/>
    <property type="match status" value="1"/>
</dbReference>
<dbReference type="SUPFAM" id="SSF51161">
    <property type="entry name" value="Trimeric LpxA-like enzymes"/>
    <property type="match status" value="1"/>
</dbReference>
<evidence type="ECO:0000256" key="3">
    <source>
        <dbReference type="ARBA" id="ARBA00022737"/>
    </source>
</evidence>
<evidence type="ECO:0000256" key="1">
    <source>
        <dbReference type="ARBA" id="ARBA00007274"/>
    </source>
</evidence>
<evidence type="ECO:0000313" key="5">
    <source>
        <dbReference type="EMBL" id="MBU3843449.1"/>
    </source>
</evidence>
<dbReference type="CDD" id="cd03349">
    <property type="entry name" value="LbH_XAT"/>
    <property type="match status" value="1"/>
</dbReference>
<keyword evidence="3" id="KW-0677">Repeat</keyword>
<dbReference type="EMBL" id="JAHLFE010000017">
    <property type="protein sequence ID" value="MBU3843449.1"/>
    <property type="molecule type" value="Genomic_DNA"/>
</dbReference>
<dbReference type="InterPro" id="IPR018357">
    <property type="entry name" value="Hexapep_transf_CS"/>
</dbReference>
<protein>
    <submittedName>
        <fullName evidence="5">CatB-related O-acetyltransferase</fullName>
    </submittedName>
</protein>
<evidence type="ECO:0000256" key="4">
    <source>
        <dbReference type="ARBA" id="ARBA00023315"/>
    </source>
</evidence>
<keyword evidence="4" id="KW-0012">Acyltransferase</keyword>
<keyword evidence="2" id="KW-0808">Transferase</keyword>
<reference evidence="5" key="1">
    <citation type="journal article" date="2021" name="PeerJ">
        <title>Extensive microbial diversity within the chicken gut microbiome revealed by metagenomics and culture.</title>
        <authorList>
            <person name="Gilroy R."/>
            <person name="Ravi A."/>
            <person name="Getino M."/>
            <person name="Pursley I."/>
            <person name="Horton D.L."/>
            <person name="Alikhan N.F."/>
            <person name="Baker D."/>
            <person name="Gharbi K."/>
            <person name="Hall N."/>
            <person name="Watson M."/>
            <person name="Adriaenssens E.M."/>
            <person name="Foster-Nyarko E."/>
            <person name="Jarju S."/>
            <person name="Secka A."/>
            <person name="Antonio M."/>
            <person name="Oren A."/>
            <person name="Chaudhuri R.R."/>
            <person name="La Ragione R."/>
            <person name="Hildebrand F."/>
            <person name="Pallen M.J."/>
        </authorList>
    </citation>
    <scope>NUCLEOTIDE SEQUENCE</scope>
    <source>
        <strain evidence="5">378</strain>
    </source>
</reference>
<organism evidence="5 6">
    <name type="scientific">Candidatus Anaerobiospirillum pullicola</name>
    <dbReference type="NCBI Taxonomy" id="2838451"/>
    <lineage>
        <taxon>Bacteria</taxon>
        <taxon>Pseudomonadati</taxon>
        <taxon>Pseudomonadota</taxon>
        <taxon>Gammaproteobacteria</taxon>
        <taxon>Aeromonadales</taxon>
        <taxon>Succinivibrionaceae</taxon>
        <taxon>Anaerobiospirillum</taxon>
    </lineage>
</organism>
<dbReference type="PANTHER" id="PTHR43300">
    <property type="entry name" value="ACETYLTRANSFERASE"/>
    <property type="match status" value="1"/>
</dbReference>
<dbReference type="PANTHER" id="PTHR43300:SF11">
    <property type="entry name" value="ACETYLTRANSFERASE RV3034C-RELATED"/>
    <property type="match status" value="1"/>
</dbReference>
<proteinExistence type="inferred from homology"/>
<sequence>MTMFRPRPSQPQTAAAEIRYPQSNGVVFGPILRQKLLAYGLRLDPDVQISRNLKYNGPVSLMRNTLAAHLSIDAYSYISHDSLFVLGSIGRYSCIAHYVECGLGIHDIHCATMSNAVCHSTSFAFHTGPINRITAVERERGEIVNNATIGNDVWIGAHVLILGDVKIGDGAVIGAGSIITQDVPPYAIVAGAGGGKNSERIIKGYRFTDEQISDLLELQWWQYDVPQYLAAGHKLPLDDIKGFISFMRHEAPEVLPKIPLNWRLLIPQDAQTAQLAPISPDYEIGPFIPDELRFNPNVSF</sequence>
<name>A0A948WYW2_9GAMM</name>
<reference evidence="5" key="2">
    <citation type="submission" date="2021-04" db="EMBL/GenBank/DDBJ databases">
        <authorList>
            <person name="Gilroy R."/>
        </authorList>
    </citation>
    <scope>NUCLEOTIDE SEQUENCE</scope>
    <source>
        <strain evidence="5">378</strain>
    </source>
</reference>
<dbReference type="PROSITE" id="PS00101">
    <property type="entry name" value="HEXAPEP_TRANSFERASES"/>
    <property type="match status" value="1"/>
</dbReference>
<dbReference type="InterPro" id="IPR011004">
    <property type="entry name" value="Trimer_LpxA-like_sf"/>
</dbReference>
<comment type="similarity">
    <text evidence="1">Belongs to the transferase hexapeptide repeat family.</text>
</comment>
<dbReference type="AlphaFoldDB" id="A0A948WYW2"/>
<dbReference type="Proteomes" id="UP000733611">
    <property type="component" value="Unassembled WGS sequence"/>
</dbReference>
<dbReference type="Gene3D" id="2.160.10.10">
    <property type="entry name" value="Hexapeptide repeat proteins"/>
    <property type="match status" value="1"/>
</dbReference>
<evidence type="ECO:0000256" key="2">
    <source>
        <dbReference type="ARBA" id="ARBA00022679"/>
    </source>
</evidence>
<evidence type="ECO:0000313" key="6">
    <source>
        <dbReference type="Proteomes" id="UP000733611"/>
    </source>
</evidence>
<gene>
    <name evidence="5" type="ORF">H9847_01035</name>
</gene>
<dbReference type="GO" id="GO:0016746">
    <property type="term" value="F:acyltransferase activity"/>
    <property type="evidence" value="ECO:0007669"/>
    <property type="project" value="UniProtKB-KW"/>
</dbReference>